<dbReference type="Proteomes" id="UP000605201">
    <property type="component" value="Unassembled WGS sequence"/>
</dbReference>
<sequence>MDISKIDNAFKSGLPSSKKVNGDNQFKQIFDKTMHKVDETTMPAPVDHKTDVIKQGDKILNLLDDYARLLTDPGKSLKDIEPLVASIEKEVSLIEAEAADKVHQDQELEKFVQDLAVTANVAALKFHRGDYI</sequence>
<reference evidence="1 2" key="1">
    <citation type="submission" date="2020-08" db="EMBL/GenBank/DDBJ databases">
        <title>Bridging the membrane lipid divide: bacteria of the FCB group superphylum have the potential to synthesize archaeal ether lipids.</title>
        <authorList>
            <person name="Villanueva L."/>
            <person name="Von Meijenfeldt F.A.B."/>
            <person name="Westbye A.B."/>
            <person name="Yadav S."/>
            <person name="Hopmans E.C."/>
            <person name="Dutilh B.E."/>
            <person name="Sinninghe Damste J.S."/>
        </authorList>
    </citation>
    <scope>NUCLEOTIDE SEQUENCE [LARGE SCALE GENOMIC DNA]</scope>
    <source>
        <strain evidence="1">NIOZ-UU17</strain>
    </source>
</reference>
<dbReference type="AlphaFoldDB" id="A0A8J6TQH1"/>
<comment type="caution">
    <text evidence="1">The sequence shown here is derived from an EMBL/GenBank/DDBJ whole genome shotgun (WGS) entry which is preliminary data.</text>
</comment>
<gene>
    <name evidence="1" type="ORF">H8D96_10350</name>
</gene>
<accession>A0A8J6TQH1</accession>
<organism evidence="1 2">
    <name type="scientific">Candidatus Desulfatibia vada</name>
    <dbReference type="NCBI Taxonomy" id="2841696"/>
    <lineage>
        <taxon>Bacteria</taxon>
        <taxon>Pseudomonadati</taxon>
        <taxon>Thermodesulfobacteriota</taxon>
        <taxon>Desulfobacteria</taxon>
        <taxon>Desulfobacterales</taxon>
        <taxon>Desulfobacterales incertae sedis</taxon>
        <taxon>Candidatus Desulfatibia</taxon>
    </lineage>
</organism>
<dbReference type="EMBL" id="JACNIG010000216">
    <property type="protein sequence ID" value="MBC8432308.1"/>
    <property type="molecule type" value="Genomic_DNA"/>
</dbReference>
<proteinExistence type="predicted"/>
<evidence type="ECO:0000313" key="1">
    <source>
        <dbReference type="EMBL" id="MBC8432308.1"/>
    </source>
</evidence>
<name>A0A8J6TQH1_9BACT</name>
<protein>
    <submittedName>
        <fullName evidence="1">Uncharacterized protein</fullName>
    </submittedName>
</protein>
<evidence type="ECO:0000313" key="2">
    <source>
        <dbReference type="Proteomes" id="UP000605201"/>
    </source>
</evidence>